<dbReference type="EC" id="3.1.3.16" evidence="2"/>
<dbReference type="AlphaFoldDB" id="A0A1J5R2N0"/>
<dbReference type="InterPro" id="IPR001932">
    <property type="entry name" value="PPM-type_phosphatase-like_dom"/>
</dbReference>
<dbReference type="InterPro" id="IPR036457">
    <property type="entry name" value="PPM-type-like_dom_sf"/>
</dbReference>
<dbReference type="EMBL" id="MLJW01000301">
    <property type="protein sequence ID" value="OIQ90193.1"/>
    <property type="molecule type" value="Genomic_DNA"/>
</dbReference>
<comment type="caution">
    <text evidence="2">The sequence shown here is derived from an EMBL/GenBank/DDBJ whole genome shotgun (WGS) entry which is preliminary data.</text>
</comment>
<proteinExistence type="predicted"/>
<dbReference type="CDD" id="cd00143">
    <property type="entry name" value="PP2Cc"/>
    <property type="match status" value="1"/>
</dbReference>
<evidence type="ECO:0000259" key="1">
    <source>
        <dbReference type="PROSITE" id="PS51746"/>
    </source>
</evidence>
<dbReference type="SUPFAM" id="SSF81606">
    <property type="entry name" value="PP2C-like"/>
    <property type="match status" value="1"/>
</dbReference>
<dbReference type="Gene3D" id="3.60.40.10">
    <property type="entry name" value="PPM-type phosphatase domain"/>
    <property type="match status" value="1"/>
</dbReference>
<dbReference type="PANTHER" id="PTHR13832:SF827">
    <property type="entry name" value="PROTEIN PHOSPHATASE 1L"/>
    <property type="match status" value="1"/>
</dbReference>
<evidence type="ECO:0000313" key="2">
    <source>
        <dbReference type="EMBL" id="OIQ90193.1"/>
    </source>
</evidence>
<feature type="domain" description="PPM-type phosphatase" evidence="1">
    <location>
        <begin position="4"/>
        <end position="243"/>
    </location>
</feature>
<name>A0A1J5R2N0_9ZZZZ</name>
<accession>A0A1J5R2N0</accession>
<sequence length="306" mass="33334">MKFTIYQGSHQGGRQYNQDRIAYSYSKDAMLAVLADGMGGHSSGEIAAQLAINTLTGAFQRLALPILAHPSRFLNDYILQVHDVIDSYVADNGLIDHPRTTVVAAIAQHDALYVAHVGDSRLYHFRNGEIIGRTEDHSKVQLMFRRGLLNLGQVGMHPERNKIYNCVGGAIKPKVELSEKHELRDGDTILLCSDGLWSLVGDEKMAEILCSDTVNFTIPDLLDLAESRADSKSDNMSAIGFNWGGKASAKQSISTADMAFETTTTIMMNPQHEEAEGADAETASLSDADIEGAIAEIQAAIKNVQK</sequence>
<gene>
    <name evidence="2" type="primary">stp_15</name>
    <name evidence="2" type="ORF">GALL_279340</name>
</gene>
<dbReference type="SMART" id="SM00331">
    <property type="entry name" value="PP2C_SIG"/>
    <property type="match status" value="1"/>
</dbReference>
<dbReference type="GO" id="GO:0004722">
    <property type="term" value="F:protein serine/threonine phosphatase activity"/>
    <property type="evidence" value="ECO:0007669"/>
    <property type="project" value="UniProtKB-EC"/>
</dbReference>
<dbReference type="PROSITE" id="PS51746">
    <property type="entry name" value="PPM_2"/>
    <property type="match status" value="1"/>
</dbReference>
<reference evidence="2" key="1">
    <citation type="submission" date="2016-10" db="EMBL/GenBank/DDBJ databases">
        <title>Sequence of Gallionella enrichment culture.</title>
        <authorList>
            <person name="Poehlein A."/>
            <person name="Muehling M."/>
            <person name="Daniel R."/>
        </authorList>
    </citation>
    <scope>NUCLEOTIDE SEQUENCE</scope>
</reference>
<organism evidence="2">
    <name type="scientific">mine drainage metagenome</name>
    <dbReference type="NCBI Taxonomy" id="410659"/>
    <lineage>
        <taxon>unclassified sequences</taxon>
        <taxon>metagenomes</taxon>
        <taxon>ecological metagenomes</taxon>
    </lineage>
</organism>
<dbReference type="InterPro" id="IPR015655">
    <property type="entry name" value="PP2C"/>
</dbReference>
<dbReference type="SMART" id="SM00332">
    <property type="entry name" value="PP2Cc"/>
    <property type="match status" value="1"/>
</dbReference>
<keyword evidence="2" id="KW-0378">Hydrolase</keyword>
<dbReference type="PANTHER" id="PTHR13832">
    <property type="entry name" value="PROTEIN PHOSPHATASE 2C"/>
    <property type="match status" value="1"/>
</dbReference>
<protein>
    <submittedName>
        <fullName evidence="2">Serine/threonine phosphatase stp</fullName>
        <ecNumber evidence="2">3.1.3.16</ecNumber>
    </submittedName>
</protein>
<dbReference type="Pfam" id="PF13672">
    <property type="entry name" value="PP2C_2"/>
    <property type="match status" value="1"/>
</dbReference>